<comment type="caution">
    <text evidence="4">The sequence shown here is derived from an EMBL/GenBank/DDBJ whole genome shotgun (WGS) entry which is preliminary data.</text>
</comment>
<dbReference type="AlphaFoldDB" id="A0A9P4V4Z7"/>
<evidence type="ECO:0000313" key="4">
    <source>
        <dbReference type="EMBL" id="KAF2736921.1"/>
    </source>
</evidence>
<dbReference type="Proteomes" id="UP000799444">
    <property type="component" value="Unassembled WGS sequence"/>
</dbReference>
<evidence type="ECO:0000313" key="5">
    <source>
        <dbReference type="Proteomes" id="UP000799444"/>
    </source>
</evidence>
<evidence type="ECO:0000256" key="2">
    <source>
        <dbReference type="ARBA" id="ARBA00022898"/>
    </source>
</evidence>
<proteinExistence type="inferred from homology"/>
<dbReference type="CDD" id="cd00609">
    <property type="entry name" value="AAT_like"/>
    <property type="match status" value="1"/>
</dbReference>
<dbReference type="SUPFAM" id="SSF53383">
    <property type="entry name" value="PLP-dependent transferases"/>
    <property type="match status" value="1"/>
</dbReference>
<dbReference type="InterPro" id="IPR004838">
    <property type="entry name" value="NHTrfase_class1_PyrdxlP-BS"/>
</dbReference>
<dbReference type="PRINTS" id="PR00753">
    <property type="entry name" value="ACCSYNTHASE"/>
</dbReference>
<dbReference type="InterPro" id="IPR015424">
    <property type="entry name" value="PyrdxlP-dep_Trfase"/>
</dbReference>
<name>A0A9P4V4Z7_9PLEO</name>
<dbReference type="EMBL" id="ML996120">
    <property type="protein sequence ID" value="KAF2736921.1"/>
    <property type="molecule type" value="Genomic_DNA"/>
</dbReference>
<sequence>MLSFRGQANANQLDVPWKFAQGTSYDPTTNPKGLISFATAENFLVQQELEDFTAKVNIPGAALGSYGYSTAGGGPRLPQALAVHLNEYFNPYKPLTGDDIKFTASATSLHHVFAFCFCGPGEGILTSRPYYGRFEIDFWNESGVHLVAADTYAETCFQTGVVQNFEKALLRSKAEGITIKALLITNPHNPLGRGYPKATLVALMKFCQTHQIHFISDEIYGLSVFESGESETNSFTSALSIDPAGIIDPDLVHVEYGLAKDFAAPGLRLGALVTKNRQLQKSLTAVIRFHSPSGVSVAVATAMLEDRQWCRWFIEQMRDRLAHAYKFATRKLRELGIRYLAGANAGMFLWIDLSPYLPQSDEISNAEREQALAQRFIDNGVFLQPGEEHALTPGWFRLVYTCKREVLEEGLSRVAATVKPAKVENYEST</sequence>
<dbReference type="GO" id="GO:0006520">
    <property type="term" value="P:amino acid metabolic process"/>
    <property type="evidence" value="ECO:0007669"/>
    <property type="project" value="TreeGrafter"/>
</dbReference>
<dbReference type="Gene3D" id="3.90.1150.10">
    <property type="entry name" value="Aspartate Aminotransferase, domain 1"/>
    <property type="match status" value="1"/>
</dbReference>
<keyword evidence="2" id="KW-0663">Pyridoxal phosphate</keyword>
<dbReference type="OrthoDB" id="7042322at2759"/>
<keyword evidence="4" id="KW-0808">Transferase</keyword>
<comment type="similarity">
    <text evidence="1">Belongs to the class-I pyridoxal-phosphate-dependent aminotransferase family.</text>
</comment>
<dbReference type="Pfam" id="PF00155">
    <property type="entry name" value="Aminotran_1_2"/>
    <property type="match status" value="1"/>
</dbReference>
<keyword evidence="5" id="KW-1185">Reference proteome</keyword>
<dbReference type="GO" id="GO:0008483">
    <property type="term" value="F:transaminase activity"/>
    <property type="evidence" value="ECO:0007669"/>
    <property type="project" value="TreeGrafter"/>
</dbReference>
<dbReference type="InterPro" id="IPR015421">
    <property type="entry name" value="PyrdxlP-dep_Trfase_major"/>
</dbReference>
<dbReference type="InterPro" id="IPR050478">
    <property type="entry name" value="Ethylene_sulfur-biosynth"/>
</dbReference>
<dbReference type="GO" id="GO:0030170">
    <property type="term" value="F:pyridoxal phosphate binding"/>
    <property type="evidence" value="ECO:0007669"/>
    <property type="project" value="InterPro"/>
</dbReference>
<dbReference type="PANTHER" id="PTHR43795">
    <property type="entry name" value="BIFUNCTIONAL ASPARTATE AMINOTRANSFERASE AND GLUTAMATE/ASPARTATE-PREPHENATE AMINOTRANSFERASE-RELATED"/>
    <property type="match status" value="1"/>
</dbReference>
<dbReference type="InterPro" id="IPR004839">
    <property type="entry name" value="Aminotransferase_I/II_large"/>
</dbReference>
<protein>
    <submittedName>
        <fullName evidence="4">PLP-dependent transferase</fullName>
    </submittedName>
</protein>
<dbReference type="PANTHER" id="PTHR43795:SF39">
    <property type="entry name" value="AMINOTRANSFERASE CLASS I_CLASSII DOMAIN-CONTAINING PROTEIN"/>
    <property type="match status" value="1"/>
</dbReference>
<organism evidence="4 5">
    <name type="scientific">Polyplosphaeria fusca</name>
    <dbReference type="NCBI Taxonomy" id="682080"/>
    <lineage>
        <taxon>Eukaryota</taxon>
        <taxon>Fungi</taxon>
        <taxon>Dikarya</taxon>
        <taxon>Ascomycota</taxon>
        <taxon>Pezizomycotina</taxon>
        <taxon>Dothideomycetes</taxon>
        <taxon>Pleosporomycetidae</taxon>
        <taxon>Pleosporales</taxon>
        <taxon>Tetraplosphaeriaceae</taxon>
        <taxon>Polyplosphaeria</taxon>
    </lineage>
</organism>
<reference evidence="4" key="1">
    <citation type="journal article" date="2020" name="Stud. Mycol.">
        <title>101 Dothideomycetes genomes: a test case for predicting lifestyles and emergence of pathogens.</title>
        <authorList>
            <person name="Haridas S."/>
            <person name="Albert R."/>
            <person name="Binder M."/>
            <person name="Bloem J."/>
            <person name="Labutti K."/>
            <person name="Salamov A."/>
            <person name="Andreopoulos B."/>
            <person name="Baker S."/>
            <person name="Barry K."/>
            <person name="Bills G."/>
            <person name="Bluhm B."/>
            <person name="Cannon C."/>
            <person name="Castanera R."/>
            <person name="Culley D."/>
            <person name="Daum C."/>
            <person name="Ezra D."/>
            <person name="Gonzalez J."/>
            <person name="Henrissat B."/>
            <person name="Kuo A."/>
            <person name="Liang C."/>
            <person name="Lipzen A."/>
            <person name="Lutzoni F."/>
            <person name="Magnuson J."/>
            <person name="Mondo S."/>
            <person name="Nolan M."/>
            <person name="Ohm R."/>
            <person name="Pangilinan J."/>
            <person name="Park H.-J."/>
            <person name="Ramirez L."/>
            <person name="Alfaro M."/>
            <person name="Sun H."/>
            <person name="Tritt A."/>
            <person name="Yoshinaga Y."/>
            <person name="Zwiers L.-H."/>
            <person name="Turgeon B."/>
            <person name="Goodwin S."/>
            <person name="Spatafora J."/>
            <person name="Crous P."/>
            <person name="Grigoriev I."/>
        </authorList>
    </citation>
    <scope>NUCLEOTIDE SEQUENCE</scope>
    <source>
        <strain evidence="4">CBS 125425</strain>
    </source>
</reference>
<dbReference type="InterPro" id="IPR015422">
    <property type="entry name" value="PyrdxlP-dep_Trfase_small"/>
</dbReference>
<accession>A0A9P4V4Z7</accession>
<dbReference type="PROSITE" id="PS00105">
    <property type="entry name" value="AA_TRANSFER_CLASS_1"/>
    <property type="match status" value="1"/>
</dbReference>
<evidence type="ECO:0000256" key="1">
    <source>
        <dbReference type="ARBA" id="ARBA00007441"/>
    </source>
</evidence>
<gene>
    <name evidence="4" type="ORF">EJ04DRAFT_521556</name>
</gene>
<feature type="domain" description="Aminotransferase class I/classII large" evidence="3">
    <location>
        <begin position="68"/>
        <end position="413"/>
    </location>
</feature>
<evidence type="ECO:0000259" key="3">
    <source>
        <dbReference type="Pfam" id="PF00155"/>
    </source>
</evidence>
<dbReference type="Gene3D" id="3.40.640.10">
    <property type="entry name" value="Type I PLP-dependent aspartate aminotransferase-like (Major domain)"/>
    <property type="match status" value="1"/>
</dbReference>